<comment type="catalytic activity">
    <reaction evidence="1">
        <text>Hydrolysis of proteins in presence of ATP.</text>
        <dbReference type="EC" id="3.4.21.53"/>
    </reaction>
</comment>
<keyword evidence="1 6" id="KW-0378">Hydrolase</keyword>
<dbReference type="InterPro" id="IPR014721">
    <property type="entry name" value="Ribsml_uS5_D2-typ_fold_subgr"/>
</dbReference>
<keyword evidence="3" id="KW-0812">Transmembrane</keyword>
<evidence type="ECO:0000259" key="4">
    <source>
        <dbReference type="PROSITE" id="PS50106"/>
    </source>
</evidence>
<name>A0ABU5ZFC4_9BACL</name>
<organism evidence="6 7">
    <name type="scientific">Ferviditalea candida</name>
    <dbReference type="NCBI Taxonomy" id="3108399"/>
    <lineage>
        <taxon>Bacteria</taxon>
        <taxon>Bacillati</taxon>
        <taxon>Bacillota</taxon>
        <taxon>Bacilli</taxon>
        <taxon>Bacillales</taxon>
        <taxon>Paenibacillaceae</taxon>
        <taxon>Ferviditalea</taxon>
    </lineage>
</organism>
<evidence type="ECO:0000259" key="5">
    <source>
        <dbReference type="PROSITE" id="PS51786"/>
    </source>
</evidence>
<keyword evidence="1 6" id="KW-0645">Protease</keyword>
<evidence type="ECO:0000256" key="2">
    <source>
        <dbReference type="SAM" id="MobiDB-lite"/>
    </source>
</evidence>
<dbReference type="NCBIfam" id="NF041438">
    <property type="entry name" value="SepM_fam_S16"/>
    <property type="match status" value="1"/>
</dbReference>
<dbReference type="SUPFAM" id="SSF54211">
    <property type="entry name" value="Ribosomal protein S5 domain 2-like"/>
    <property type="match status" value="1"/>
</dbReference>
<dbReference type="PROSITE" id="PS51786">
    <property type="entry name" value="LON_PROTEOLYTIC"/>
    <property type="match status" value="1"/>
</dbReference>
<dbReference type="EC" id="3.4.21.53" evidence="1"/>
<keyword evidence="7" id="KW-1185">Reference proteome</keyword>
<reference evidence="6" key="1">
    <citation type="submission" date="2023-12" db="EMBL/GenBank/DDBJ databases">
        <title>Fervidustalea candida gen. nov., sp. nov., a novel member of the family Paenibacillaceae isolated from a geothermal area.</title>
        <authorList>
            <person name="Li W.-J."/>
            <person name="Jiao J.-Y."/>
            <person name="Chen Y."/>
        </authorList>
    </citation>
    <scope>NUCLEOTIDE SEQUENCE</scope>
    <source>
        <strain evidence="6">SYSU GA230002</strain>
    </source>
</reference>
<feature type="compositionally biased region" description="Polar residues" evidence="2">
    <location>
        <begin position="213"/>
        <end position="225"/>
    </location>
</feature>
<keyword evidence="3" id="KW-0472">Membrane</keyword>
<evidence type="ECO:0000256" key="3">
    <source>
        <dbReference type="SAM" id="Phobius"/>
    </source>
</evidence>
<feature type="region of interest" description="Disordered" evidence="2">
    <location>
        <begin position="208"/>
        <end position="235"/>
    </location>
</feature>
<evidence type="ECO:0000256" key="1">
    <source>
        <dbReference type="PROSITE-ProRule" id="PRU01122"/>
    </source>
</evidence>
<dbReference type="PROSITE" id="PS50106">
    <property type="entry name" value="PDZ"/>
    <property type="match status" value="1"/>
</dbReference>
<dbReference type="Gene3D" id="3.30.230.10">
    <property type="match status" value="1"/>
</dbReference>
<dbReference type="EMBL" id="JAYJLD010000006">
    <property type="protein sequence ID" value="MEB3101210.1"/>
    <property type="molecule type" value="Genomic_DNA"/>
</dbReference>
<evidence type="ECO:0000313" key="6">
    <source>
        <dbReference type="EMBL" id="MEB3101210.1"/>
    </source>
</evidence>
<dbReference type="Gene3D" id="2.30.42.10">
    <property type="match status" value="1"/>
</dbReference>
<feature type="active site" evidence="1">
    <location>
        <position position="264"/>
    </location>
</feature>
<dbReference type="InterPro" id="IPR001478">
    <property type="entry name" value="PDZ"/>
</dbReference>
<dbReference type="Pfam" id="PF13180">
    <property type="entry name" value="PDZ_2"/>
    <property type="match status" value="1"/>
</dbReference>
<sequence>MNENRENPKNRLARPGRLIVIAALVVIAWYGLIIMPTNYVVLQPGTAEAVKPMVQVKEGYSEEKGTLMLTTVRMTYANAISYVLALMDSNADILNKNQLFRSGESQSDYTKRQEFVMTNSQSNAIEAAYKKAGVPFHTEYEGIVVLQTLQGFPAEQALQAGDRILEVNGTAVHRTEALLDLLKTYHVGDRVSVTYLRGDKEKTARIALGDLSKSGQGNSSATNGGKQPAPHPGLGIAPADLVHVQADDPGKQVTVNAGDIGGPSAGLMFSLEIYNRLVPEDITKGYRIAGTGEIDPQGNVGVIGGIRHKIVAADREGAEIFFSPKDLVFDNSKYPPILNYSDAVDQARKIHSGMKVVPVKTMDDALNYLRNLPPKAP</sequence>
<dbReference type="RefSeq" id="WP_371753320.1">
    <property type="nucleotide sequence ID" value="NZ_JAYJLD010000006.1"/>
</dbReference>
<keyword evidence="1" id="KW-0720">Serine protease</keyword>
<dbReference type="GO" id="GO:0008233">
    <property type="term" value="F:peptidase activity"/>
    <property type="evidence" value="ECO:0007669"/>
    <property type="project" value="UniProtKB-KW"/>
</dbReference>
<evidence type="ECO:0000313" key="7">
    <source>
        <dbReference type="Proteomes" id="UP001310386"/>
    </source>
</evidence>
<dbReference type="InterPro" id="IPR036034">
    <property type="entry name" value="PDZ_sf"/>
</dbReference>
<dbReference type="PANTHER" id="PTHR10046">
    <property type="entry name" value="ATP DEPENDENT LON PROTEASE FAMILY MEMBER"/>
    <property type="match status" value="1"/>
</dbReference>
<protein>
    <recommendedName>
        <fullName evidence="1">endopeptidase La</fullName>
        <ecNumber evidence="1">3.4.21.53</ecNumber>
    </recommendedName>
</protein>
<dbReference type="InterPro" id="IPR027065">
    <property type="entry name" value="Lon_Prtase"/>
</dbReference>
<feature type="active site" evidence="1">
    <location>
        <position position="309"/>
    </location>
</feature>
<comment type="caution">
    <text evidence="6">The sequence shown here is derived from an EMBL/GenBank/DDBJ whole genome shotgun (WGS) entry which is preliminary data.</text>
</comment>
<dbReference type="SUPFAM" id="SSF50156">
    <property type="entry name" value="PDZ domain-like"/>
    <property type="match status" value="1"/>
</dbReference>
<feature type="transmembrane region" description="Helical" evidence="3">
    <location>
        <begin position="18"/>
        <end position="42"/>
    </location>
</feature>
<dbReference type="InterPro" id="IPR020568">
    <property type="entry name" value="Ribosomal_Su5_D2-typ_SF"/>
</dbReference>
<dbReference type="GO" id="GO:0006508">
    <property type="term" value="P:proteolysis"/>
    <property type="evidence" value="ECO:0007669"/>
    <property type="project" value="UniProtKB-KW"/>
</dbReference>
<keyword evidence="3" id="KW-1133">Transmembrane helix</keyword>
<proteinExistence type="inferred from homology"/>
<dbReference type="Proteomes" id="UP001310386">
    <property type="component" value="Unassembled WGS sequence"/>
</dbReference>
<accession>A0ABU5ZFC4</accession>
<feature type="domain" description="Lon proteolytic" evidence="5">
    <location>
        <begin position="256"/>
        <end position="372"/>
    </location>
</feature>
<comment type="similarity">
    <text evidence="1">Belongs to the peptidase S16 family.</text>
</comment>
<dbReference type="SMART" id="SM00228">
    <property type="entry name" value="PDZ"/>
    <property type="match status" value="1"/>
</dbReference>
<dbReference type="Pfam" id="PF05362">
    <property type="entry name" value="Lon_C"/>
    <property type="match status" value="1"/>
</dbReference>
<gene>
    <name evidence="6" type="ORF">VF724_05980</name>
</gene>
<dbReference type="InterPro" id="IPR008269">
    <property type="entry name" value="Lon_proteolytic"/>
</dbReference>
<feature type="domain" description="PDZ" evidence="4">
    <location>
        <begin position="114"/>
        <end position="172"/>
    </location>
</feature>